<feature type="active site" description="O-isoaspartyl threonine intermediate" evidence="3">
    <location>
        <position position="20"/>
    </location>
</feature>
<comment type="caution">
    <text evidence="6">The sequence shown here is derived from an EMBL/GenBank/DDBJ whole genome shotgun (WGS) entry which is preliminary data.</text>
</comment>
<reference evidence="6" key="1">
    <citation type="submission" date="2021-01" db="EMBL/GenBank/DDBJ databases">
        <title>Whole genome shotgun sequence of Sinosporangium siamense NBRC 109515.</title>
        <authorList>
            <person name="Komaki H."/>
            <person name="Tamura T."/>
        </authorList>
    </citation>
    <scope>NUCLEOTIDE SEQUENCE</scope>
    <source>
        <strain evidence="6">NBRC 109515</strain>
    </source>
</reference>
<gene>
    <name evidence="6" type="primary">ansA_1</name>
    <name evidence="6" type="ORF">Ssi02_69620</name>
</gene>
<dbReference type="GO" id="GO:0004067">
    <property type="term" value="F:asparaginase activity"/>
    <property type="evidence" value="ECO:0007669"/>
    <property type="project" value="UniProtKB-UniRule"/>
</dbReference>
<dbReference type="InterPro" id="IPR037152">
    <property type="entry name" value="L-asparaginase_N_sf"/>
</dbReference>
<protein>
    <submittedName>
        <fullName evidence="6">L-asparaginase</fullName>
    </submittedName>
</protein>
<dbReference type="PROSITE" id="PS51732">
    <property type="entry name" value="ASN_GLN_ASE_3"/>
    <property type="match status" value="1"/>
</dbReference>
<comment type="similarity">
    <text evidence="1">Belongs to the asparaginase 1 family.</text>
</comment>
<evidence type="ECO:0000256" key="2">
    <source>
        <dbReference type="ARBA" id="ARBA00022801"/>
    </source>
</evidence>
<dbReference type="PIRSF" id="PIRSF500176">
    <property type="entry name" value="L_ASNase"/>
    <property type="match status" value="1"/>
</dbReference>
<keyword evidence="7" id="KW-1185">Reference proteome</keyword>
<organism evidence="6 7">
    <name type="scientific">Sinosporangium siamense</name>
    <dbReference type="NCBI Taxonomy" id="1367973"/>
    <lineage>
        <taxon>Bacteria</taxon>
        <taxon>Bacillati</taxon>
        <taxon>Actinomycetota</taxon>
        <taxon>Actinomycetes</taxon>
        <taxon>Streptosporangiales</taxon>
        <taxon>Streptosporangiaceae</taxon>
        <taxon>Sinosporangium</taxon>
    </lineage>
</organism>
<feature type="domain" description="L-asparaginase N-terminal" evidence="4">
    <location>
        <begin position="11"/>
        <end position="195"/>
    </location>
</feature>
<dbReference type="PANTHER" id="PTHR11707:SF28">
    <property type="entry name" value="60 KDA LYSOPHOSPHOLIPASE"/>
    <property type="match status" value="1"/>
</dbReference>
<dbReference type="Gene3D" id="3.40.50.40">
    <property type="match status" value="1"/>
</dbReference>
<dbReference type="InterPro" id="IPR027474">
    <property type="entry name" value="L-asparaginase_N"/>
</dbReference>
<dbReference type="FunFam" id="3.40.50.1170:FF:000001">
    <property type="entry name" value="L-asparaginase 2"/>
    <property type="match status" value="1"/>
</dbReference>
<name>A0A919RQT1_9ACTN</name>
<evidence type="ECO:0000259" key="4">
    <source>
        <dbReference type="Pfam" id="PF00710"/>
    </source>
</evidence>
<dbReference type="PANTHER" id="PTHR11707">
    <property type="entry name" value="L-ASPARAGINASE"/>
    <property type="match status" value="1"/>
</dbReference>
<dbReference type="InterPro" id="IPR040919">
    <property type="entry name" value="Asparaginase_C"/>
</dbReference>
<dbReference type="PRINTS" id="PR00139">
    <property type="entry name" value="ASNGLNASE"/>
</dbReference>
<evidence type="ECO:0000313" key="6">
    <source>
        <dbReference type="EMBL" id="GII96731.1"/>
    </source>
</evidence>
<dbReference type="InterPro" id="IPR036152">
    <property type="entry name" value="Asp/glu_Ase-like_sf"/>
</dbReference>
<dbReference type="InterPro" id="IPR027473">
    <property type="entry name" value="L-asparaginase_C"/>
</dbReference>
<dbReference type="Pfam" id="PF17763">
    <property type="entry name" value="Asparaginase_C"/>
    <property type="match status" value="1"/>
</dbReference>
<feature type="domain" description="Asparaginase/glutaminase C-terminal" evidence="5">
    <location>
        <begin position="216"/>
        <end position="329"/>
    </location>
</feature>
<dbReference type="InterPro" id="IPR006034">
    <property type="entry name" value="Asparaginase/glutaminase-like"/>
</dbReference>
<evidence type="ECO:0000256" key="1">
    <source>
        <dbReference type="ARBA" id="ARBA00010518"/>
    </source>
</evidence>
<dbReference type="PIRSF" id="PIRSF001220">
    <property type="entry name" value="L-ASNase_gatD"/>
    <property type="match status" value="1"/>
</dbReference>
<evidence type="ECO:0000256" key="3">
    <source>
        <dbReference type="PIRSR" id="PIRSR001220-1"/>
    </source>
</evidence>
<dbReference type="EMBL" id="BOOW01000049">
    <property type="protein sequence ID" value="GII96731.1"/>
    <property type="molecule type" value="Genomic_DNA"/>
</dbReference>
<dbReference type="CDD" id="cd08964">
    <property type="entry name" value="L-asparaginase_II"/>
    <property type="match status" value="1"/>
</dbReference>
<proteinExistence type="inferred from homology"/>
<dbReference type="AlphaFoldDB" id="A0A919RQT1"/>
<dbReference type="SFLD" id="SFLDS00057">
    <property type="entry name" value="Glutaminase/Asparaginase"/>
    <property type="match status" value="1"/>
</dbReference>
<keyword evidence="2" id="KW-0378">Hydrolase</keyword>
<dbReference type="SMART" id="SM00870">
    <property type="entry name" value="Asparaginase"/>
    <property type="match status" value="1"/>
</dbReference>
<dbReference type="InterPro" id="IPR004550">
    <property type="entry name" value="AsnASE_II"/>
</dbReference>
<evidence type="ECO:0000313" key="7">
    <source>
        <dbReference type="Proteomes" id="UP000606172"/>
    </source>
</evidence>
<accession>A0A919RQT1</accession>
<dbReference type="SUPFAM" id="SSF53774">
    <property type="entry name" value="Glutaminase/Asparaginase"/>
    <property type="match status" value="1"/>
</dbReference>
<dbReference type="Pfam" id="PF00710">
    <property type="entry name" value="Asparaginase"/>
    <property type="match status" value="1"/>
</dbReference>
<evidence type="ECO:0000259" key="5">
    <source>
        <dbReference type="Pfam" id="PF17763"/>
    </source>
</evidence>
<sequence>MSPDTSGQNRRIMVVTLGGTIAMSRASGEAGGVSPRLTGADLVAAVPGLDQGATIKVEDFRRIPGASLTVDDIAELIELLQKAAASGTDGFVVTQGTDTLEETAYLLDLFHDADAPLVLTGAMRNAAMPGADGPANLLAATRTAASADACGMGALVVFADEIHAARHVRKLHSTSVAAFSSPSAGPIGHVIEGVPRLHFRLQRHRALPLPLQPAVVELVSTTLGGDASGLDDLDRRADGVVVAAFGVGHVPETWVEPLQKLAERIPVVLASRTGAGSVLAATYAFPGSESDLLARGLISAGSLDPYKARLLLLAQLGAGADRARVEAAFSERR</sequence>
<dbReference type="Proteomes" id="UP000606172">
    <property type="component" value="Unassembled WGS sequence"/>
</dbReference>
<dbReference type="GO" id="GO:0006528">
    <property type="term" value="P:asparagine metabolic process"/>
    <property type="evidence" value="ECO:0007669"/>
    <property type="project" value="InterPro"/>
</dbReference>
<dbReference type="Gene3D" id="3.40.50.1170">
    <property type="entry name" value="L-asparaginase, N-terminal domain"/>
    <property type="match status" value="1"/>
</dbReference>